<evidence type="ECO:0000256" key="2">
    <source>
        <dbReference type="SAM" id="Phobius"/>
    </source>
</evidence>
<feature type="transmembrane region" description="Helical" evidence="2">
    <location>
        <begin position="455"/>
        <end position="477"/>
    </location>
</feature>
<feature type="transmembrane region" description="Helical" evidence="2">
    <location>
        <begin position="93"/>
        <end position="115"/>
    </location>
</feature>
<feature type="transmembrane region" description="Helical" evidence="2">
    <location>
        <begin position="384"/>
        <end position="402"/>
    </location>
</feature>
<evidence type="ECO:0000313" key="4">
    <source>
        <dbReference type="Proteomes" id="UP000053372"/>
    </source>
</evidence>
<dbReference type="EMBL" id="LMTZ01000140">
    <property type="protein sequence ID" value="KST63286.1"/>
    <property type="molecule type" value="Genomic_DNA"/>
</dbReference>
<feature type="transmembrane region" description="Helical" evidence="2">
    <location>
        <begin position="122"/>
        <end position="139"/>
    </location>
</feature>
<reference evidence="3 4" key="1">
    <citation type="journal article" date="2015" name="Genome Announc.">
        <title>Draft Genome of the Euendolithic (true boring) Cyanobacterium Mastigocoleus testarum strain BC008.</title>
        <authorList>
            <person name="Guida B.S."/>
            <person name="Garcia-Pichel F."/>
        </authorList>
    </citation>
    <scope>NUCLEOTIDE SEQUENCE [LARGE SCALE GENOMIC DNA]</scope>
    <source>
        <strain evidence="3 4">BC008</strain>
    </source>
</reference>
<dbReference type="OrthoDB" id="416237at2"/>
<organism evidence="3 4">
    <name type="scientific">Mastigocoleus testarum BC008</name>
    <dbReference type="NCBI Taxonomy" id="371196"/>
    <lineage>
        <taxon>Bacteria</taxon>
        <taxon>Bacillati</taxon>
        <taxon>Cyanobacteriota</taxon>
        <taxon>Cyanophyceae</taxon>
        <taxon>Nostocales</taxon>
        <taxon>Hapalosiphonaceae</taxon>
        <taxon>Mastigocoleus</taxon>
    </lineage>
</organism>
<sequence length="646" mass="73339">MTAKLNSRWFHISLLLIWLVIGISLRLINLTAKPPWTDEFSTLVFSLGNSFLPVPLDQAISADILLKPLQPQAAAGFKDVWINLFTESNHPPIYFLLTHWWLGFFPTPGGLVSVWGARSLSAIFGAISVGAIYGLSWIVFRDRAISHITAAFMAVSPYGVFLAQEARHYTLAILWVIATFACLVVAARHINEHTQLPIQVVLLWVAINALGIATHYFFVLTLIAEGIALIFLAIRNGKKQGSSKYEIQNYETQNYETQNLATKKFVVQNSEIKNSEIKKPRENKSNIDNSGKNLSENSEEDFSKTFRFGFLLHPPWRRIYLVAMGTAISALVWLPVFLQNSYGNKLTDWIQGERSGLAWISPIFQALAAWITMIVLLPVEAPQLSLVIASGFVMLFFLIWTIPTLFRSLKVNLEQPQTELMSKVFVAIIFGAVGLFFIFTYFLGIDLTRGARYNFVYFPAVVILLGSILAVCWRTPIVKFWQWRITGKQAVSIIWLVSLISSITVIYNLGYQKYYRPDLFVELIQNTSKLPVLIATTQKTHVQIGEMIGVAREFKIQNTTDKLKDFQFFASPRPSAPPSPLFLLAHQDEDPNTSSIVLENTLKHLPRPFDLWLVNFYAPTQVDNCVRVERRLPQINGYNYELYRCE</sequence>
<protein>
    <submittedName>
        <fullName evidence="3">Glycosyltransferase</fullName>
    </submittedName>
</protein>
<feature type="transmembrane region" description="Helical" evidence="2">
    <location>
        <begin position="319"/>
        <end position="338"/>
    </location>
</feature>
<dbReference type="GO" id="GO:0016740">
    <property type="term" value="F:transferase activity"/>
    <property type="evidence" value="ECO:0007669"/>
    <property type="project" value="UniProtKB-KW"/>
</dbReference>
<feature type="compositionally biased region" description="Polar residues" evidence="1">
    <location>
        <begin position="286"/>
        <end position="296"/>
    </location>
</feature>
<keyword evidence="2" id="KW-1133">Transmembrane helix</keyword>
<feature type="transmembrane region" description="Helical" evidence="2">
    <location>
        <begin position="358"/>
        <end position="377"/>
    </location>
</feature>
<dbReference type="RefSeq" id="WP_027841570.1">
    <property type="nucleotide sequence ID" value="NZ_LMTZ01000140.1"/>
</dbReference>
<gene>
    <name evidence="3" type="ORF">BC008_39060</name>
</gene>
<feature type="transmembrane region" description="Helical" evidence="2">
    <location>
        <begin position="9"/>
        <end position="28"/>
    </location>
</feature>
<evidence type="ECO:0000256" key="1">
    <source>
        <dbReference type="SAM" id="MobiDB-lite"/>
    </source>
</evidence>
<feature type="transmembrane region" description="Helical" evidence="2">
    <location>
        <begin position="422"/>
        <end position="443"/>
    </location>
</feature>
<feature type="transmembrane region" description="Helical" evidence="2">
    <location>
        <begin position="489"/>
        <end position="509"/>
    </location>
</feature>
<keyword evidence="3" id="KW-0808">Transferase</keyword>
<dbReference type="Proteomes" id="UP000053372">
    <property type="component" value="Unassembled WGS sequence"/>
</dbReference>
<dbReference type="AlphaFoldDB" id="A0A0V7ZGD2"/>
<feature type="transmembrane region" description="Helical" evidence="2">
    <location>
        <begin position="145"/>
        <end position="163"/>
    </location>
</feature>
<keyword evidence="4" id="KW-1185">Reference proteome</keyword>
<evidence type="ECO:0000313" key="3">
    <source>
        <dbReference type="EMBL" id="KST63286.1"/>
    </source>
</evidence>
<proteinExistence type="predicted"/>
<accession>A0A0V7ZGD2</accession>
<feature type="transmembrane region" description="Helical" evidence="2">
    <location>
        <begin position="170"/>
        <end position="190"/>
    </location>
</feature>
<feature type="transmembrane region" description="Helical" evidence="2">
    <location>
        <begin position="202"/>
        <end position="234"/>
    </location>
</feature>
<feature type="region of interest" description="Disordered" evidence="1">
    <location>
        <begin position="277"/>
        <end position="297"/>
    </location>
</feature>
<comment type="caution">
    <text evidence="3">The sequence shown here is derived from an EMBL/GenBank/DDBJ whole genome shotgun (WGS) entry which is preliminary data.</text>
</comment>
<keyword evidence="2" id="KW-0472">Membrane</keyword>
<name>A0A0V7ZGD2_9CYAN</name>
<keyword evidence="2" id="KW-0812">Transmembrane</keyword>